<proteinExistence type="inferred from homology"/>
<dbReference type="GO" id="GO:0009279">
    <property type="term" value="C:cell outer membrane"/>
    <property type="evidence" value="ECO:0007669"/>
    <property type="project" value="UniProtKB-SubCell"/>
</dbReference>
<keyword evidence="5 8" id="KW-0732">Signal</keyword>
<feature type="chain" id="PRO_5019261569" description="Transporter" evidence="8">
    <location>
        <begin position="21"/>
        <end position="455"/>
    </location>
</feature>
<dbReference type="PANTHER" id="PTHR35093:SF8">
    <property type="entry name" value="OUTER MEMBRANE PROTEIN NMB0088-RELATED"/>
    <property type="match status" value="1"/>
</dbReference>
<feature type="signal peptide" evidence="8">
    <location>
        <begin position="1"/>
        <end position="20"/>
    </location>
</feature>
<dbReference type="InterPro" id="IPR005017">
    <property type="entry name" value="OMPP1/FadL/TodX"/>
</dbReference>
<evidence type="ECO:0000313" key="9">
    <source>
        <dbReference type="EMBL" id="RHF71539.1"/>
    </source>
</evidence>
<evidence type="ECO:0000313" key="10">
    <source>
        <dbReference type="Proteomes" id="UP000284676"/>
    </source>
</evidence>
<dbReference type="Pfam" id="PF03349">
    <property type="entry name" value="Toluene_X"/>
    <property type="match status" value="1"/>
</dbReference>
<protein>
    <recommendedName>
        <fullName evidence="11">Transporter</fullName>
    </recommendedName>
</protein>
<evidence type="ECO:0000256" key="5">
    <source>
        <dbReference type="ARBA" id="ARBA00022729"/>
    </source>
</evidence>
<name>A0A414PSK6_FUSMR</name>
<dbReference type="GO" id="GO:0015483">
    <property type="term" value="F:long-chain fatty acid transporting porin activity"/>
    <property type="evidence" value="ECO:0007669"/>
    <property type="project" value="TreeGrafter"/>
</dbReference>
<evidence type="ECO:0000256" key="6">
    <source>
        <dbReference type="ARBA" id="ARBA00023136"/>
    </source>
</evidence>
<dbReference type="RefSeq" id="WP_118127286.1">
    <property type="nucleotide sequence ID" value="NZ_QRHI01000009.1"/>
</dbReference>
<evidence type="ECO:0000256" key="1">
    <source>
        <dbReference type="ARBA" id="ARBA00004571"/>
    </source>
</evidence>
<evidence type="ECO:0008006" key="11">
    <source>
        <dbReference type="Google" id="ProtNLM"/>
    </source>
</evidence>
<evidence type="ECO:0000256" key="3">
    <source>
        <dbReference type="ARBA" id="ARBA00022452"/>
    </source>
</evidence>
<evidence type="ECO:0000256" key="2">
    <source>
        <dbReference type="ARBA" id="ARBA00008163"/>
    </source>
</evidence>
<comment type="similarity">
    <text evidence="2">Belongs to the OmpP1/FadL family.</text>
</comment>
<dbReference type="SUPFAM" id="SSF56935">
    <property type="entry name" value="Porins"/>
    <property type="match status" value="1"/>
</dbReference>
<comment type="caution">
    <text evidence="9">The sequence shown here is derived from an EMBL/GenBank/DDBJ whole genome shotgun (WGS) entry which is preliminary data.</text>
</comment>
<dbReference type="EMBL" id="QRHL01000014">
    <property type="protein sequence ID" value="RHF71539.1"/>
    <property type="molecule type" value="Genomic_DNA"/>
</dbReference>
<keyword evidence="6" id="KW-0472">Membrane</keyword>
<dbReference type="PANTHER" id="PTHR35093">
    <property type="entry name" value="OUTER MEMBRANE PROTEIN NMB0088-RELATED"/>
    <property type="match status" value="1"/>
</dbReference>
<evidence type="ECO:0000256" key="7">
    <source>
        <dbReference type="ARBA" id="ARBA00023237"/>
    </source>
</evidence>
<comment type="subcellular location">
    <subcellularLocation>
        <location evidence="1">Cell outer membrane</location>
        <topology evidence="1">Multi-pass membrane protein</topology>
    </subcellularLocation>
</comment>
<keyword evidence="3" id="KW-1134">Transmembrane beta strand</keyword>
<evidence type="ECO:0000256" key="8">
    <source>
        <dbReference type="SAM" id="SignalP"/>
    </source>
</evidence>
<dbReference type="Gene3D" id="2.40.160.60">
    <property type="entry name" value="Outer membrane protein transport protein (OMPP1/FadL/TodX)"/>
    <property type="match status" value="1"/>
</dbReference>
<reference evidence="9 10" key="1">
    <citation type="submission" date="2018-08" db="EMBL/GenBank/DDBJ databases">
        <title>A genome reference for cultivated species of the human gut microbiota.</title>
        <authorList>
            <person name="Zou Y."/>
            <person name="Xue W."/>
            <person name="Luo G."/>
        </authorList>
    </citation>
    <scope>NUCLEOTIDE SEQUENCE [LARGE SCALE GENOMIC DNA]</scope>
    <source>
        <strain evidence="9 10">AM25-1</strain>
    </source>
</reference>
<dbReference type="AlphaFoldDB" id="A0A414PSK6"/>
<keyword evidence="7" id="KW-0998">Cell outer membrane</keyword>
<evidence type="ECO:0000256" key="4">
    <source>
        <dbReference type="ARBA" id="ARBA00022692"/>
    </source>
</evidence>
<organism evidence="9 10">
    <name type="scientific">Fusobacterium mortiferum</name>
    <dbReference type="NCBI Taxonomy" id="850"/>
    <lineage>
        <taxon>Bacteria</taxon>
        <taxon>Fusobacteriati</taxon>
        <taxon>Fusobacteriota</taxon>
        <taxon>Fusobacteriia</taxon>
        <taxon>Fusobacteriales</taxon>
        <taxon>Fusobacteriaceae</taxon>
        <taxon>Fusobacterium</taxon>
    </lineage>
</organism>
<gene>
    <name evidence="9" type="ORF">DW663_08390</name>
</gene>
<accession>A0A414PSK6</accession>
<dbReference type="Proteomes" id="UP000284676">
    <property type="component" value="Unassembled WGS sequence"/>
</dbReference>
<sequence>MKKRLGLLALTAVLTSVAYGASIDHIQTYTPEYLGNQAQNGMINNTSVYYNPAGIVNLEKGTYVQIGAQLAVGHEKMEYKGEDYKADLFQPIPNFALYKVEDDSALYWTFGGIAGGGDLEYKDGVAGTAVVEDLLNSLLPVLPTVPSELKNLKVNTNGSKAEGKNLYAQTTLGKVWKVNNKLSLSAAGRLVYGIRELKADLYINEKNSGATLGYAGIDSERTALGYGGQFGINYQATEKLNLAMRYDTRVRLEFEAEGTREDLKTLLPGLGFGNFYPEYIDGDKTRRDLPAILAAGMSYKVTDNWTVGLSGNYYFNKDAKMDRKVGKVEIPGTGVSISGLEAEYDNGWELALGTEYRFSPKWAILGSINYADTGAKVTSYDDVEYALNSVTLGTGLKYNPDETTEWVFTVCHFFYDSEKGHFDQKYSNPIFSGKVGNPEYDKSITAFGVSYTKKF</sequence>
<keyword evidence="4" id="KW-0812">Transmembrane</keyword>